<reference evidence="2" key="2">
    <citation type="submission" date="2015-01" db="EMBL/GenBank/DDBJ databases">
        <title>Evolutionary Origins and Diversification of the Mycorrhizal Mutualists.</title>
        <authorList>
            <consortium name="DOE Joint Genome Institute"/>
            <consortium name="Mycorrhizal Genomics Consortium"/>
            <person name="Kohler A."/>
            <person name="Kuo A."/>
            <person name="Nagy L.G."/>
            <person name="Floudas D."/>
            <person name="Copeland A."/>
            <person name="Barry K.W."/>
            <person name="Cichocki N."/>
            <person name="Veneault-Fourrey C."/>
            <person name="LaButti K."/>
            <person name="Lindquist E.A."/>
            <person name="Lipzen A."/>
            <person name="Lundell T."/>
            <person name="Morin E."/>
            <person name="Murat C."/>
            <person name="Riley R."/>
            <person name="Ohm R."/>
            <person name="Sun H."/>
            <person name="Tunlid A."/>
            <person name="Henrissat B."/>
            <person name="Grigoriev I.V."/>
            <person name="Hibbett D.S."/>
            <person name="Martin F."/>
        </authorList>
    </citation>
    <scope>NUCLEOTIDE SEQUENCE [LARGE SCALE GENOMIC DNA]</scope>
    <source>
        <strain evidence="2">UH-Slu-Lm8-n1</strain>
    </source>
</reference>
<proteinExistence type="predicted"/>
<dbReference type="STRING" id="930992.A0A0D0AJG9"/>
<name>A0A0D0AJG9_9AGAM</name>
<reference evidence="1 2" key="1">
    <citation type="submission" date="2014-04" db="EMBL/GenBank/DDBJ databases">
        <authorList>
            <consortium name="DOE Joint Genome Institute"/>
            <person name="Kuo A."/>
            <person name="Ruytinx J."/>
            <person name="Rineau F."/>
            <person name="Colpaert J."/>
            <person name="Kohler A."/>
            <person name="Nagy L.G."/>
            <person name="Floudas D."/>
            <person name="Copeland A."/>
            <person name="Barry K.W."/>
            <person name="Cichocki N."/>
            <person name="Veneault-Fourrey C."/>
            <person name="LaButti K."/>
            <person name="Lindquist E.A."/>
            <person name="Lipzen A."/>
            <person name="Lundell T."/>
            <person name="Morin E."/>
            <person name="Murat C."/>
            <person name="Sun H."/>
            <person name="Tunlid A."/>
            <person name="Henrissat B."/>
            <person name="Grigoriev I.V."/>
            <person name="Hibbett D.S."/>
            <person name="Martin F."/>
            <person name="Nordberg H.P."/>
            <person name="Cantor M.N."/>
            <person name="Hua S.X."/>
        </authorList>
    </citation>
    <scope>NUCLEOTIDE SEQUENCE [LARGE SCALE GENOMIC DNA]</scope>
    <source>
        <strain evidence="1 2">UH-Slu-Lm8-n1</strain>
    </source>
</reference>
<gene>
    <name evidence="1" type="ORF">CY34DRAFT_812956</name>
</gene>
<dbReference type="Proteomes" id="UP000054485">
    <property type="component" value="Unassembled WGS sequence"/>
</dbReference>
<sequence>MQLFVSSEKLKIDQRVFISFSKELNNAQSNFQKKNIEITSSEAGNYDAVVIQDFLKEIVQTRTADILEGEA</sequence>
<accession>A0A0D0AJG9</accession>
<evidence type="ECO:0000313" key="2">
    <source>
        <dbReference type="Proteomes" id="UP000054485"/>
    </source>
</evidence>
<keyword evidence="2" id="KW-1185">Reference proteome</keyword>
<evidence type="ECO:0000313" key="1">
    <source>
        <dbReference type="EMBL" id="KIK34387.1"/>
    </source>
</evidence>
<protein>
    <submittedName>
        <fullName evidence="1">Uncharacterized protein</fullName>
    </submittedName>
</protein>
<dbReference type="EMBL" id="KN835761">
    <property type="protein sequence ID" value="KIK34387.1"/>
    <property type="molecule type" value="Genomic_DNA"/>
</dbReference>
<organism evidence="1 2">
    <name type="scientific">Suillus luteus UH-Slu-Lm8-n1</name>
    <dbReference type="NCBI Taxonomy" id="930992"/>
    <lineage>
        <taxon>Eukaryota</taxon>
        <taxon>Fungi</taxon>
        <taxon>Dikarya</taxon>
        <taxon>Basidiomycota</taxon>
        <taxon>Agaricomycotina</taxon>
        <taxon>Agaricomycetes</taxon>
        <taxon>Agaricomycetidae</taxon>
        <taxon>Boletales</taxon>
        <taxon>Suillineae</taxon>
        <taxon>Suillaceae</taxon>
        <taxon>Suillus</taxon>
    </lineage>
</organism>
<dbReference type="AlphaFoldDB" id="A0A0D0AJG9"/>
<dbReference type="HOGENOM" id="CLU_2741752_0_0_1"/>
<dbReference type="InParanoid" id="A0A0D0AJG9"/>